<comment type="function">
    <text evidence="3">Component of the exocyst complex.</text>
</comment>
<dbReference type="AlphaFoldDB" id="A0A4P1R7Z4"/>
<comment type="similarity">
    <text evidence="1 3">Belongs to the EXO70 family.</text>
</comment>
<dbReference type="PANTHER" id="PTHR12542">
    <property type="entry name" value="EXOCYST COMPLEX PROTEIN EXO70"/>
    <property type="match status" value="1"/>
</dbReference>
<dbReference type="InterPro" id="IPR046364">
    <property type="entry name" value="Exo70_C"/>
</dbReference>
<dbReference type="PANTHER" id="PTHR12542:SF180">
    <property type="entry name" value="EXOCYST SUBUNIT EXO70 FAMILY PROTEIN"/>
    <property type="match status" value="1"/>
</dbReference>
<dbReference type="GO" id="GO:0015031">
    <property type="term" value="P:protein transport"/>
    <property type="evidence" value="ECO:0007669"/>
    <property type="project" value="UniProtKB-KW"/>
</dbReference>
<proteinExistence type="inferred from homology"/>
<dbReference type="Pfam" id="PF03081">
    <property type="entry name" value="Exo70_C"/>
    <property type="match status" value="1"/>
</dbReference>
<dbReference type="STRING" id="3871.A0A4P1R7Z4"/>
<dbReference type="Gene3D" id="1.20.1280.170">
    <property type="entry name" value="Exocyst complex component Exo70"/>
    <property type="match status" value="1"/>
</dbReference>
<evidence type="ECO:0000256" key="3">
    <source>
        <dbReference type="RuleBase" id="RU365026"/>
    </source>
</evidence>
<dbReference type="SUPFAM" id="SSF74788">
    <property type="entry name" value="Cullin repeat-like"/>
    <property type="match status" value="1"/>
</dbReference>
<dbReference type="EMBL" id="CM007369">
    <property type="protein sequence ID" value="OIW04388.1"/>
    <property type="molecule type" value="Genomic_DNA"/>
</dbReference>
<gene>
    <name evidence="5" type="ORF">TanjilG_32580</name>
</gene>
<reference evidence="5 6" key="1">
    <citation type="journal article" date="2017" name="Plant Biotechnol. J.">
        <title>A comprehensive draft genome sequence for lupin (Lupinus angustifolius), an emerging health food: insights into plant-microbe interactions and legume evolution.</title>
        <authorList>
            <person name="Hane J.K."/>
            <person name="Ming Y."/>
            <person name="Kamphuis L.G."/>
            <person name="Nelson M.N."/>
            <person name="Garg G."/>
            <person name="Atkins C.A."/>
            <person name="Bayer P.E."/>
            <person name="Bravo A."/>
            <person name="Bringans S."/>
            <person name="Cannon S."/>
            <person name="Edwards D."/>
            <person name="Foley R."/>
            <person name="Gao L.L."/>
            <person name="Harrison M.J."/>
            <person name="Huang W."/>
            <person name="Hurgobin B."/>
            <person name="Li S."/>
            <person name="Liu C.W."/>
            <person name="McGrath A."/>
            <person name="Morahan G."/>
            <person name="Murray J."/>
            <person name="Weller J."/>
            <person name="Jian J."/>
            <person name="Singh K.B."/>
        </authorList>
    </citation>
    <scope>NUCLEOTIDE SEQUENCE [LARGE SCALE GENOMIC DNA]</scope>
    <source>
        <strain evidence="6">cv. Tanjil</strain>
        <tissue evidence="5">Whole plant</tissue>
    </source>
</reference>
<sequence length="524" mass="60513">MDSHHVNTDSTIKKDLLQLDAALIISQFKACISALKKKDQIILRSVEKYVGVYNFPNNHVDKYFEVSNIHLATDDNLLIDSLSPENIDSLQKTFKKMMAAGFEKECCHMYISCRKKFLQKCLRRLQLSKFNSQESLTLATHRWMIASIVALRILFPSERRLCDRIFSDFSSAANFSFMEVCRELTNHLLSLPNNLATESRCFSYLGSSLEVFRTLGDLTPEFESVFFDQYSVSLKNEAITIQKRLGEAIIVLIMELENDIHPDRSQKVVTEDGIDPNITHMVERCFRVFLEDRGGTLQKIFEEFPMVGDREGTSSLSNPDWIKELLESNLEAKSKNYTDTAFAHVSIMNNSNYIVQNAIYPGLREFNISSNDWKQILRGHNTCIQQNLEQYQRTWDKILDLLKLDSNELVMPNVAAESMIEKLKLFNKQFKETCNVQSTWYVPKKLLREKIRISIEKILLPAYGNFIARLQNILGKHAYEYIEYGMFDIEALLNTLFQGSKKGSTKMLTVPISQNLVNDCWKEQ</sequence>
<accession>A0A4P1R7Z4</accession>
<keyword evidence="3" id="KW-0653">Protein transport</keyword>
<dbReference type="InterPro" id="IPR004140">
    <property type="entry name" value="Exo70"/>
</dbReference>
<evidence type="ECO:0000256" key="1">
    <source>
        <dbReference type="ARBA" id="ARBA00006756"/>
    </source>
</evidence>
<evidence type="ECO:0000256" key="2">
    <source>
        <dbReference type="ARBA" id="ARBA00022448"/>
    </source>
</evidence>
<protein>
    <recommendedName>
        <fullName evidence="3">Exocyst subunit Exo70 family protein</fullName>
    </recommendedName>
</protein>
<dbReference type="InterPro" id="IPR016159">
    <property type="entry name" value="Cullin_repeat-like_dom_sf"/>
</dbReference>
<dbReference type="GO" id="GO:0000145">
    <property type="term" value="C:exocyst"/>
    <property type="evidence" value="ECO:0007669"/>
    <property type="project" value="InterPro"/>
</dbReference>
<keyword evidence="2 3" id="KW-0813">Transport</keyword>
<dbReference type="Proteomes" id="UP000188354">
    <property type="component" value="Chromosome LG09"/>
</dbReference>
<evidence type="ECO:0000313" key="5">
    <source>
        <dbReference type="EMBL" id="OIW04388.1"/>
    </source>
</evidence>
<evidence type="ECO:0000259" key="4">
    <source>
        <dbReference type="Pfam" id="PF03081"/>
    </source>
</evidence>
<dbReference type="GO" id="GO:0006887">
    <property type="term" value="P:exocytosis"/>
    <property type="evidence" value="ECO:0007669"/>
    <property type="project" value="UniProtKB-KW"/>
</dbReference>
<feature type="domain" description="Exocyst complex subunit Exo70 C-terminal" evidence="4">
    <location>
        <begin position="142"/>
        <end position="494"/>
    </location>
</feature>
<dbReference type="GO" id="GO:0005546">
    <property type="term" value="F:phosphatidylinositol-4,5-bisphosphate binding"/>
    <property type="evidence" value="ECO:0007669"/>
    <property type="project" value="InterPro"/>
</dbReference>
<keyword evidence="6" id="KW-1185">Reference proteome</keyword>
<keyword evidence="3" id="KW-0268">Exocytosis</keyword>
<dbReference type="Gramene" id="OIW04388">
    <property type="protein sequence ID" value="OIW04388"/>
    <property type="gene ID" value="TanjilG_32580"/>
</dbReference>
<name>A0A4P1R7Z4_LUPAN</name>
<organism evidence="5 6">
    <name type="scientific">Lupinus angustifolius</name>
    <name type="common">Narrow-leaved blue lupine</name>
    <dbReference type="NCBI Taxonomy" id="3871"/>
    <lineage>
        <taxon>Eukaryota</taxon>
        <taxon>Viridiplantae</taxon>
        <taxon>Streptophyta</taxon>
        <taxon>Embryophyta</taxon>
        <taxon>Tracheophyta</taxon>
        <taxon>Spermatophyta</taxon>
        <taxon>Magnoliopsida</taxon>
        <taxon>eudicotyledons</taxon>
        <taxon>Gunneridae</taxon>
        <taxon>Pentapetalae</taxon>
        <taxon>rosids</taxon>
        <taxon>fabids</taxon>
        <taxon>Fabales</taxon>
        <taxon>Fabaceae</taxon>
        <taxon>Papilionoideae</taxon>
        <taxon>50 kb inversion clade</taxon>
        <taxon>genistoids sensu lato</taxon>
        <taxon>core genistoids</taxon>
        <taxon>Genisteae</taxon>
        <taxon>Lupinus</taxon>
    </lineage>
</organism>
<evidence type="ECO:0000313" key="6">
    <source>
        <dbReference type="Proteomes" id="UP000188354"/>
    </source>
</evidence>